<evidence type="ECO:0000256" key="15">
    <source>
        <dbReference type="ARBA" id="ARBA00023258"/>
    </source>
</evidence>
<dbReference type="GO" id="GO:0052170">
    <property type="term" value="P:symbiont-mediated suppression of host innate immune response"/>
    <property type="evidence" value="ECO:0007669"/>
    <property type="project" value="UniProtKB-KW"/>
</dbReference>
<evidence type="ECO:0000256" key="16">
    <source>
        <dbReference type="ARBA" id="ARBA00023280"/>
    </source>
</evidence>
<evidence type="ECO:0000313" key="20">
    <source>
        <dbReference type="EMBL" id="ATQ38255.1"/>
    </source>
</evidence>
<dbReference type="GO" id="GO:0003677">
    <property type="term" value="F:DNA binding"/>
    <property type="evidence" value="ECO:0007669"/>
    <property type="project" value="UniProtKB-UniRule"/>
</dbReference>
<comment type="subunit">
    <text evidence="18">Homodimer. Homooligomer. Interacts with host RB1; this interaction induces dissociation of RB1-E2F1 complex thereby disrupting RB1 activity. Interacts with host EP300; this interaction represses EP300 transcriptional activity. Interacts with protein E2; this interaction inhibits E7 oncogenic activity. Interacts with host TMEM173/STING; this interaction impairs the ability of TMEM173/STING to sense cytosolic DNA and promote the production of type I interferon (IFN-alpha and IFN-beta).</text>
</comment>
<evidence type="ECO:0000256" key="1">
    <source>
        <dbReference type="ARBA" id="ARBA00022504"/>
    </source>
</evidence>
<dbReference type="GO" id="GO:0030430">
    <property type="term" value="C:host cell cytoplasm"/>
    <property type="evidence" value="ECO:0007669"/>
    <property type="project" value="UniProtKB-SubCell"/>
</dbReference>
<dbReference type="HAMAP" id="MF_04004">
    <property type="entry name" value="PPV_E7"/>
    <property type="match status" value="1"/>
</dbReference>
<comment type="caution">
    <text evidence="18">Lacks conserved residue(s) required for the propagation of feature annotation.</text>
</comment>
<comment type="PTM">
    <text evidence="18">Highly phosphorylated.</text>
</comment>
<keyword evidence="5 18" id="KW-1090">Inhibition of host innate immune response by virus</keyword>
<protein>
    <recommendedName>
        <fullName evidence="18 19">Protein E7</fullName>
    </recommendedName>
</protein>
<keyword evidence="10 18" id="KW-0805">Transcription regulation</keyword>
<dbReference type="Proteomes" id="UP000290755">
    <property type="component" value="Segment"/>
</dbReference>
<comment type="function">
    <text evidence="18">Plays a role in viral genome replication by driving entry of quiescent cells into the cell cycle. Stimulation of progression from G1 to S phase allows the virus to efficiently use the cellular DNA replicating machinery to achieve viral genome replication. E7 protein has both transforming and trans-activating activities. Induces the disassembly of the E2F1 transcription factor from RB1, with subsequent transcriptional activation of E2F1-regulated S-phase genes. Interferes with host histone deacetylation mediated by HDAC1 and HDAC2, leading to transcription activation. Plays also a role in the inhibition of both antiviral and antiproliferative functions of host interferon alpha. Interaction with host TMEM173/STING impairs the ability of TMEM173/STING to sense cytosolic DNA and promote the production of type I interferon (IFN-alpha and IFN-beta).</text>
</comment>
<evidence type="ECO:0000256" key="18">
    <source>
        <dbReference type="HAMAP-Rule" id="MF_04004"/>
    </source>
</evidence>
<evidence type="ECO:0000256" key="14">
    <source>
        <dbReference type="ARBA" id="ARBA00023200"/>
    </source>
</evidence>
<reference evidence="20" key="1">
    <citation type="journal article" date="2018" name="MSphere">
        <title>Metagenomic Discovery of 83 New Human Papillomavirus Types in Patients with Immunodeficiency.</title>
        <authorList>
            <person name="Pastrana D.V."/>
            <person name="Peretti A."/>
            <person name="Welch N.L."/>
            <person name="Borgogna C."/>
            <person name="Olivero C."/>
            <person name="Badolato R."/>
            <person name="Notarangelo L.D."/>
            <person name="Gariglio M."/>
            <person name="FitzGerald P.C."/>
            <person name="McIntosh C.E."/>
            <person name="Reeves J."/>
            <person name="Starrett G.J."/>
            <person name="Bliskovsky V."/>
            <person name="Velez D."/>
            <person name="Brownell I."/>
            <person name="Yarchoan R."/>
            <person name="Wyvill K.M."/>
            <person name="Uldrick T.S."/>
            <person name="Maldarelli F."/>
            <person name="Lisco A."/>
            <person name="Sereti I."/>
            <person name="Gonzalez C.M."/>
            <person name="Androphy E.J."/>
            <person name="McBride A.A."/>
            <person name="Van Doorslaer K."/>
            <person name="Garcia F."/>
            <person name="Dvoretzky I."/>
            <person name="Liu J.S."/>
            <person name="Han J."/>
            <person name="Murphy P.M."/>
            <person name="McDermott D.H."/>
            <person name="Buck C.B."/>
        </authorList>
    </citation>
    <scope>NUCLEOTIDE SEQUENCE</scope>
    <source>
        <strain evidence="20">Gamma07_w20c02c</strain>
    </source>
</reference>
<evidence type="ECO:0000256" key="19">
    <source>
        <dbReference type="PIRNR" id="PIRNR003407"/>
    </source>
</evidence>
<dbReference type="GO" id="GO:0019904">
    <property type="term" value="F:protein domain specific binding"/>
    <property type="evidence" value="ECO:0007669"/>
    <property type="project" value="UniProtKB-UniRule"/>
</dbReference>
<sequence length="95" mass="10910">MIGQEATIKDIELDLDSLVSPANLLCDEEVIHEEALEEDPCTPFRVETHCNSCERRLKLHVVATEFGIRYFQTLLLQHLSLLCPSCSRYVLRHGR</sequence>
<dbReference type="Pfam" id="PF00527">
    <property type="entry name" value="E7"/>
    <property type="match status" value="1"/>
</dbReference>
<keyword evidence="2 18" id="KW-0244">Early protein</keyword>
<keyword evidence="3 18" id="KW-1048">Host nucleus</keyword>
<evidence type="ECO:0000256" key="10">
    <source>
        <dbReference type="ARBA" id="ARBA00023015"/>
    </source>
</evidence>
<keyword evidence="1 18" id="KW-1121">Modulation of host cell cycle by virus</keyword>
<evidence type="ECO:0000256" key="4">
    <source>
        <dbReference type="ARBA" id="ARBA00022581"/>
    </source>
</evidence>
<keyword evidence="6 18" id="KW-0479">Metal-binding</keyword>
<dbReference type="SUPFAM" id="SSF161234">
    <property type="entry name" value="E7 C-terminal domain-like"/>
    <property type="match status" value="1"/>
</dbReference>
<dbReference type="GO" id="GO:0039645">
    <property type="term" value="P:symbiont-mediated perturbation of host cell cycle G1/S transition checkpoint"/>
    <property type="evidence" value="ECO:0007669"/>
    <property type="project" value="UniProtKB-UniRule"/>
</dbReference>
<keyword evidence="17 18" id="KW-1078">G1/S host cell cycle checkpoint dysregulation by virus</keyword>
<dbReference type="InterPro" id="IPR000148">
    <property type="entry name" value="Papilloma_E7"/>
</dbReference>
<dbReference type="GO" id="GO:0003700">
    <property type="term" value="F:DNA-binding transcription factor activity"/>
    <property type="evidence" value="ECO:0007669"/>
    <property type="project" value="UniProtKB-UniRule"/>
</dbReference>
<keyword evidence="13 18" id="KW-0804">Transcription</keyword>
<accession>A0A2D2ALB8</accession>
<feature type="short sequence motif" description="LXCXE motif; interaction with host RB1 and TMEM173/STING" evidence="18">
    <location>
        <begin position="24"/>
        <end position="28"/>
    </location>
</feature>
<keyword evidence="11 18" id="KW-0238">DNA-binding</keyword>
<name>A0A2D2ALB8_9PAPI</name>
<comment type="function">
    <text evidence="19">E7 protein has both transforming and trans-activating activities.</text>
</comment>
<evidence type="ECO:0000256" key="6">
    <source>
        <dbReference type="ARBA" id="ARBA00022723"/>
    </source>
</evidence>
<keyword evidence="8 18" id="KW-1114">Inhibition of host interferon signaling pathway by virus</keyword>
<evidence type="ECO:0000256" key="7">
    <source>
        <dbReference type="ARBA" id="ARBA00022771"/>
    </source>
</evidence>
<comment type="subcellular location">
    <subcellularLocation>
        <location evidence="18">Host cytoplasm</location>
    </subcellularLocation>
    <subcellularLocation>
        <location evidence="18">Host nucleus</location>
    </subcellularLocation>
    <text evidence="18">Predominantly found in the host nucleus.</text>
</comment>
<evidence type="ECO:0000256" key="3">
    <source>
        <dbReference type="ARBA" id="ARBA00022562"/>
    </source>
</evidence>
<evidence type="ECO:0000256" key="2">
    <source>
        <dbReference type="ARBA" id="ARBA00022518"/>
    </source>
</evidence>
<proteinExistence type="inferred from homology"/>
<keyword evidence="14 18" id="KW-1035">Host cytoplasm</keyword>
<keyword evidence="9 18" id="KW-0862">Zinc</keyword>
<dbReference type="Gene3D" id="3.30.160.330">
    <property type="match status" value="1"/>
</dbReference>
<gene>
    <name evidence="18 20" type="primary">E7</name>
</gene>
<feature type="zinc finger region" evidence="18">
    <location>
        <begin position="50"/>
        <end position="86"/>
    </location>
</feature>
<evidence type="ECO:0000256" key="17">
    <source>
        <dbReference type="ARBA" id="ARBA00023309"/>
    </source>
</evidence>
<dbReference type="PIRSF" id="PIRSF003407">
    <property type="entry name" value="Papvi_E7"/>
    <property type="match status" value="1"/>
</dbReference>
<comment type="domain">
    <text evidence="18">The E7 terminal domain is an intrinsically disordered domain, whose flexibility and conformational transitions confer target adaptability to the oncoprotein. It allows adaptation to a variety of protein targets and exposes the PEST degradation sequence that regulates its turnover in the cell.</text>
</comment>
<evidence type="ECO:0000256" key="9">
    <source>
        <dbReference type="ARBA" id="ARBA00022833"/>
    </source>
</evidence>
<keyword evidence="4 18" id="KW-0945">Host-virus interaction</keyword>
<dbReference type="EMBL" id="MF588702">
    <property type="protein sequence ID" value="ATQ38255.1"/>
    <property type="molecule type" value="Genomic_DNA"/>
</dbReference>
<dbReference type="GO" id="GO:0008270">
    <property type="term" value="F:zinc ion binding"/>
    <property type="evidence" value="ECO:0007669"/>
    <property type="project" value="UniProtKB-KW"/>
</dbReference>
<dbReference type="GO" id="GO:0006351">
    <property type="term" value="P:DNA-templated transcription"/>
    <property type="evidence" value="ECO:0007669"/>
    <property type="project" value="UniProtKB-UniRule"/>
</dbReference>
<organism evidence="20">
    <name type="scientific">Gammapapillomavirus 7</name>
    <dbReference type="NCBI Taxonomy" id="1175849"/>
    <lineage>
        <taxon>Viruses</taxon>
        <taxon>Monodnaviria</taxon>
        <taxon>Shotokuvirae</taxon>
        <taxon>Cossaviricota</taxon>
        <taxon>Papovaviricetes</taxon>
        <taxon>Zurhausenvirales</taxon>
        <taxon>Papillomaviridae</taxon>
        <taxon>Firstpapillomavirinae</taxon>
        <taxon>Gammapapillomavirus</taxon>
    </lineage>
</organism>
<feature type="short sequence motif" description="Nuclear export signal" evidence="18">
    <location>
        <begin position="68"/>
        <end position="76"/>
    </location>
</feature>
<keyword evidence="12 18" id="KW-0010">Activator</keyword>
<evidence type="ECO:0000256" key="5">
    <source>
        <dbReference type="ARBA" id="ARBA00022632"/>
    </source>
</evidence>
<keyword evidence="16 18" id="KW-0899">Viral immunoevasion</keyword>
<dbReference type="GO" id="GO:0042025">
    <property type="term" value="C:host cell nucleus"/>
    <property type="evidence" value="ECO:0007669"/>
    <property type="project" value="UniProtKB-SubCell"/>
</dbReference>
<comment type="similarity">
    <text evidence="18 19">Belongs to the papillomaviridae E7 protein family.</text>
</comment>
<keyword evidence="15" id="KW-0922">Interferon antiviral system evasion</keyword>
<evidence type="ECO:0000256" key="11">
    <source>
        <dbReference type="ARBA" id="ARBA00023125"/>
    </source>
</evidence>
<evidence type="ECO:0000256" key="13">
    <source>
        <dbReference type="ARBA" id="ARBA00023163"/>
    </source>
</evidence>
<evidence type="ECO:0000256" key="12">
    <source>
        <dbReference type="ARBA" id="ARBA00023159"/>
    </source>
</evidence>
<keyword evidence="7 18" id="KW-0863">Zinc-finger</keyword>
<evidence type="ECO:0000256" key="8">
    <source>
        <dbReference type="ARBA" id="ARBA00022830"/>
    </source>
</evidence>
<dbReference type="GO" id="GO:0039502">
    <property type="term" value="P:symbiont-mediated suppression of host type I interferon-mediated signaling pathway"/>
    <property type="evidence" value="ECO:0007669"/>
    <property type="project" value="UniProtKB-UniRule"/>
</dbReference>